<dbReference type="EMBL" id="JACEIK010006469">
    <property type="protein sequence ID" value="MCE2055744.1"/>
    <property type="molecule type" value="Genomic_DNA"/>
</dbReference>
<proteinExistence type="predicted"/>
<sequence length="137" mass="15925">MEYYRVCVEIKVVESQDGLSDSECEQQAEKVRGFKNQFSELENSNSNPQSDRSDKERGFDGYGVRWGIGSRGLVGWASGWSELVAVAGRRWRKVRRRRRRRRRGKRTAGLGEGLYGVCLERWVGIRNLGSLRWVWVR</sequence>
<dbReference type="Proteomes" id="UP000823775">
    <property type="component" value="Unassembled WGS sequence"/>
</dbReference>
<gene>
    <name evidence="1" type="ORF">HAX54_043323</name>
</gene>
<evidence type="ECO:0000313" key="1">
    <source>
        <dbReference type="EMBL" id="MCE2055744.1"/>
    </source>
</evidence>
<keyword evidence="2" id="KW-1185">Reference proteome</keyword>
<name>A0ABS8W4J4_DATST</name>
<evidence type="ECO:0000313" key="2">
    <source>
        <dbReference type="Proteomes" id="UP000823775"/>
    </source>
</evidence>
<comment type="caution">
    <text evidence="1">The sequence shown here is derived from an EMBL/GenBank/DDBJ whole genome shotgun (WGS) entry which is preliminary data.</text>
</comment>
<protein>
    <submittedName>
        <fullName evidence="1">Uncharacterized protein</fullName>
    </submittedName>
</protein>
<reference evidence="1 2" key="1">
    <citation type="journal article" date="2021" name="BMC Genomics">
        <title>Datura genome reveals duplications of psychoactive alkaloid biosynthetic genes and high mutation rate following tissue culture.</title>
        <authorList>
            <person name="Rajewski A."/>
            <person name="Carter-House D."/>
            <person name="Stajich J."/>
            <person name="Litt A."/>
        </authorList>
    </citation>
    <scope>NUCLEOTIDE SEQUENCE [LARGE SCALE GENOMIC DNA]</scope>
    <source>
        <strain evidence="1">AR-01</strain>
    </source>
</reference>
<accession>A0ABS8W4J4</accession>
<organism evidence="1 2">
    <name type="scientific">Datura stramonium</name>
    <name type="common">Jimsonweed</name>
    <name type="synonym">Common thornapple</name>
    <dbReference type="NCBI Taxonomy" id="4076"/>
    <lineage>
        <taxon>Eukaryota</taxon>
        <taxon>Viridiplantae</taxon>
        <taxon>Streptophyta</taxon>
        <taxon>Embryophyta</taxon>
        <taxon>Tracheophyta</taxon>
        <taxon>Spermatophyta</taxon>
        <taxon>Magnoliopsida</taxon>
        <taxon>eudicotyledons</taxon>
        <taxon>Gunneridae</taxon>
        <taxon>Pentapetalae</taxon>
        <taxon>asterids</taxon>
        <taxon>lamiids</taxon>
        <taxon>Solanales</taxon>
        <taxon>Solanaceae</taxon>
        <taxon>Solanoideae</taxon>
        <taxon>Datureae</taxon>
        <taxon>Datura</taxon>
    </lineage>
</organism>